<dbReference type="RefSeq" id="WP_091545365.1">
    <property type="nucleotide sequence ID" value="NZ_FMUS01000022.1"/>
</dbReference>
<dbReference type="Pfam" id="PF07484">
    <property type="entry name" value="Collar"/>
    <property type="match status" value="1"/>
</dbReference>
<dbReference type="OrthoDB" id="9810174at2"/>
<dbReference type="Proteomes" id="UP000198636">
    <property type="component" value="Unassembled WGS sequence"/>
</dbReference>
<dbReference type="STRING" id="1120976.SAMN03080606_03084"/>
<organism evidence="2 3">
    <name type="scientific">Alkaliphilus peptidifermentans DSM 18978</name>
    <dbReference type="NCBI Taxonomy" id="1120976"/>
    <lineage>
        <taxon>Bacteria</taxon>
        <taxon>Bacillati</taxon>
        <taxon>Bacillota</taxon>
        <taxon>Clostridia</taxon>
        <taxon>Peptostreptococcales</taxon>
        <taxon>Natronincolaceae</taxon>
        <taxon>Alkaliphilus</taxon>
    </lineage>
</organism>
<dbReference type="InterPro" id="IPR011083">
    <property type="entry name" value="Phage_tail_collar_dom"/>
</dbReference>
<gene>
    <name evidence="2" type="ORF">SAMN03080606_03084</name>
</gene>
<sequence>MEGIIGEIRMFAGNYPPRGWVFCDGQLLSISHNTALFSVIGNKYGGDGKKNFALPNLKGRVPMGCGEGQGLTKRDIGSTGGYSTVPLTKSQLPNHNHVPQCTTNTGAVTNPENAVFANIRRRLPFAYTTSPNVMMAPQAVQPAGGGQPHENMQPYLGLNFIIATDKPKYIKNVNLFGSETNATFKQNIYKINQEGLVKIEEILVVM</sequence>
<dbReference type="AlphaFoldDB" id="A0A1G5JY53"/>
<evidence type="ECO:0000259" key="1">
    <source>
        <dbReference type="Pfam" id="PF07484"/>
    </source>
</evidence>
<feature type="domain" description="Phage tail collar" evidence="1">
    <location>
        <begin position="6"/>
        <end position="62"/>
    </location>
</feature>
<accession>A0A1G5JY53</accession>
<name>A0A1G5JY53_9FIRM</name>
<dbReference type="InterPro" id="IPR037053">
    <property type="entry name" value="Phage_tail_collar_dom_sf"/>
</dbReference>
<proteinExistence type="predicted"/>
<dbReference type="Gene3D" id="3.90.1340.10">
    <property type="entry name" value="Phage tail collar domain"/>
    <property type="match status" value="1"/>
</dbReference>
<evidence type="ECO:0000313" key="2">
    <source>
        <dbReference type="EMBL" id="SCY92800.1"/>
    </source>
</evidence>
<dbReference type="EMBL" id="FMUS01000022">
    <property type="protein sequence ID" value="SCY92800.1"/>
    <property type="molecule type" value="Genomic_DNA"/>
</dbReference>
<reference evidence="2 3" key="1">
    <citation type="submission" date="2016-10" db="EMBL/GenBank/DDBJ databases">
        <authorList>
            <person name="de Groot N.N."/>
        </authorList>
    </citation>
    <scope>NUCLEOTIDE SEQUENCE [LARGE SCALE GENOMIC DNA]</scope>
    <source>
        <strain evidence="2 3">DSM 18978</strain>
    </source>
</reference>
<protein>
    <submittedName>
        <fullName evidence="2">Microcystin-dependent protein</fullName>
    </submittedName>
</protein>
<dbReference type="SUPFAM" id="SSF88874">
    <property type="entry name" value="Receptor-binding domain of short tail fibre protein gp12"/>
    <property type="match status" value="1"/>
</dbReference>
<evidence type="ECO:0000313" key="3">
    <source>
        <dbReference type="Proteomes" id="UP000198636"/>
    </source>
</evidence>
<keyword evidence="3" id="KW-1185">Reference proteome</keyword>